<evidence type="ECO:0000313" key="3">
    <source>
        <dbReference type="Proteomes" id="UP000005824"/>
    </source>
</evidence>
<evidence type="ECO:0000313" key="2">
    <source>
        <dbReference type="EMBL" id="EDY16657.1"/>
    </source>
</evidence>
<dbReference type="InParanoid" id="B4DA30"/>
<keyword evidence="3" id="KW-1185">Reference proteome</keyword>
<dbReference type="EMBL" id="ABVL01000029">
    <property type="protein sequence ID" value="EDY16657.1"/>
    <property type="molecule type" value="Genomic_DNA"/>
</dbReference>
<keyword evidence="1" id="KW-0472">Membrane</keyword>
<proteinExistence type="predicted"/>
<feature type="transmembrane region" description="Helical" evidence="1">
    <location>
        <begin position="123"/>
        <end position="144"/>
    </location>
</feature>
<dbReference type="Proteomes" id="UP000005824">
    <property type="component" value="Unassembled WGS sequence"/>
</dbReference>
<dbReference type="PANTHER" id="PTHR43044">
    <property type="match status" value="1"/>
</dbReference>
<keyword evidence="1" id="KW-1133">Transmembrane helix</keyword>
<reference evidence="2 3" key="1">
    <citation type="journal article" date="2011" name="J. Bacteriol.">
        <title>Genome sequence of Chthoniobacter flavus Ellin428, an aerobic heterotrophic soil bacterium.</title>
        <authorList>
            <person name="Kant R."/>
            <person name="van Passel M.W."/>
            <person name="Palva A."/>
            <person name="Lucas S."/>
            <person name="Lapidus A."/>
            <person name="Glavina Del Rio T."/>
            <person name="Dalin E."/>
            <person name="Tice H."/>
            <person name="Bruce D."/>
            <person name="Goodwin L."/>
            <person name="Pitluck S."/>
            <person name="Larimer F.W."/>
            <person name="Land M.L."/>
            <person name="Hauser L."/>
            <person name="Sangwan P."/>
            <person name="de Vos W.M."/>
            <person name="Janssen P.H."/>
            <person name="Smidt H."/>
        </authorList>
    </citation>
    <scope>NUCLEOTIDE SEQUENCE [LARGE SCALE GENOMIC DNA]</scope>
    <source>
        <strain evidence="2 3">Ellin428</strain>
    </source>
</reference>
<dbReference type="STRING" id="497964.CfE428DRAFT_5770"/>
<keyword evidence="1" id="KW-0812">Transmembrane</keyword>
<accession>B4DA30</accession>
<dbReference type="AlphaFoldDB" id="B4DA30"/>
<organism evidence="2 3">
    <name type="scientific">Chthoniobacter flavus Ellin428</name>
    <dbReference type="NCBI Taxonomy" id="497964"/>
    <lineage>
        <taxon>Bacteria</taxon>
        <taxon>Pseudomonadati</taxon>
        <taxon>Verrucomicrobiota</taxon>
        <taxon>Spartobacteria</taxon>
        <taxon>Chthoniobacterales</taxon>
        <taxon>Chthoniobacteraceae</taxon>
        <taxon>Chthoniobacter</taxon>
    </lineage>
</organism>
<evidence type="ECO:0000256" key="1">
    <source>
        <dbReference type="SAM" id="Phobius"/>
    </source>
</evidence>
<protein>
    <submittedName>
        <fullName evidence="2">Uncharacterized protein</fullName>
    </submittedName>
</protein>
<feature type="transmembrane region" description="Helical" evidence="1">
    <location>
        <begin position="21"/>
        <end position="41"/>
    </location>
</feature>
<dbReference type="eggNOG" id="COG5557">
    <property type="taxonomic scope" value="Bacteria"/>
</dbReference>
<gene>
    <name evidence="2" type="ORF">CfE428DRAFT_5770</name>
</gene>
<dbReference type="PANTHER" id="PTHR43044:SF1">
    <property type="entry name" value="QUINOL:CYTOCHROME C OXIDOREDUCTASE QUINONE-BINDING SUBUNIT 2"/>
    <property type="match status" value="1"/>
</dbReference>
<feature type="transmembrane region" description="Helical" evidence="1">
    <location>
        <begin position="61"/>
        <end position="80"/>
    </location>
</feature>
<name>B4DA30_9BACT</name>
<feature type="transmembrane region" description="Helical" evidence="1">
    <location>
        <begin position="92"/>
        <end position="111"/>
    </location>
</feature>
<sequence length="162" mass="18032">MTALARAGLPVTTKQLHDLGNLLLAFVIFWIYVSFGQFLIIWSGNLPREISWYLPRSAGGWQYIAVALATLQFLIPFFLLLSRARKQHARRLLPVAVMIFSTNVIEVFWLIVPSLRPTGFHVAWLDVVAFVGLGGLWVGAFLGFSKRQLAAALPAGKEETHG</sequence>
<comment type="caution">
    <text evidence="2">The sequence shown here is derived from an EMBL/GenBank/DDBJ whole genome shotgun (WGS) entry which is preliminary data.</text>
</comment>